<organism evidence="2 3">
    <name type="scientific">Sinobacterium caligoides</name>
    <dbReference type="NCBI Taxonomy" id="933926"/>
    <lineage>
        <taxon>Bacteria</taxon>
        <taxon>Pseudomonadati</taxon>
        <taxon>Pseudomonadota</taxon>
        <taxon>Gammaproteobacteria</taxon>
        <taxon>Cellvibrionales</taxon>
        <taxon>Spongiibacteraceae</taxon>
        <taxon>Sinobacterium</taxon>
    </lineage>
</organism>
<reference evidence="2 3" key="1">
    <citation type="submission" date="2018-11" db="EMBL/GenBank/DDBJ databases">
        <title>Genomic Encyclopedia of Type Strains, Phase IV (KMG-IV): sequencing the most valuable type-strain genomes for metagenomic binning, comparative biology and taxonomic classification.</title>
        <authorList>
            <person name="Goeker M."/>
        </authorList>
    </citation>
    <scope>NUCLEOTIDE SEQUENCE [LARGE SCALE GENOMIC DNA]</scope>
    <source>
        <strain evidence="2 3">DSM 100316</strain>
    </source>
</reference>
<keyword evidence="3" id="KW-1185">Reference proteome</keyword>
<dbReference type="EMBL" id="RKHR01000008">
    <property type="protein sequence ID" value="ROR97949.1"/>
    <property type="molecule type" value="Genomic_DNA"/>
</dbReference>
<feature type="transmembrane region" description="Helical" evidence="1">
    <location>
        <begin position="70"/>
        <end position="91"/>
    </location>
</feature>
<dbReference type="RefSeq" id="WP_162844237.1">
    <property type="nucleotide sequence ID" value="NZ_RKHR01000008.1"/>
</dbReference>
<dbReference type="Proteomes" id="UP000275394">
    <property type="component" value="Unassembled WGS sequence"/>
</dbReference>
<sequence>MLFSKILLIISGLIFAVYGLLCAISPQLPAQYIGYQPGIGGSTVEIIAMYGGLQLGLGILYFVCALKQRWVIPGLWLILATIGSLGISRLLGGIMHGLDDYNMGALLYELSTTGLCLSALVLERAKTGSATQPVLQAEQSR</sequence>
<evidence type="ECO:0000256" key="1">
    <source>
        <dbReference type="SAM" id="Phobius"/>
    </source>
</evidence>
<name>A0A3N2DDT6_9GAMM</name>
<feature type="transmembrane region" description="Helical" evidence="1">
    <location>
        <begin position="103"/>
        <end position="122"/>
    </location>
</feature>
<comment type="caution">
    <text evidence="2">The sequence shown here is derived from an EMBL/GenBank/DDBJ whole genome shotgun (WGS) entry which is preliminary data.</text>
</comment>
<keyword evidence="1" id="KW-1133">Transmembrane helix</keyword>
<evidence type="ECO:0000313" key="2">
    <source>
        <dbReference type="EMBL" id="ROR97949.1"/>
    </source>
</evidence>
<dbReference type="Pfam" id="PF14248">
    <property type="entry name" value="DUF4345"/>
    <property type="match status" value="1"/>
</dbReference>
<accession>A0A3N2DDT6</accession>
<dbReference type="InterPro" id="IPR025597">
    <property type="entry name" value="DUF4345"/>
</dbReference>
<keyword evidence="1" id="KW-0812">Transmembrane</keyword>
<feature type="transmembrane region" description="Helical" evidence="1">
    <location>
        <begin position="46"/>
        <end position="63"/>
    </location>
</feature>
<gene>
    <name evidence="2" type="ORF">EDC56_3618</name>
</gene>
<dbReference type="AlphaFoldDB" id="A0A3N2DDT6"/>
<protein>
    <submittedName>
        <fullName evidence="2">Uncharacterized protein DUF4345</fullName>
    </submittedName>
</protein>
<keyword evidence="1" id="KW-0472">Membrane</keyword>
<proteinExistence type="predicted"/>
<evidence type="ECO:0000313" key="3">
    <source>
        <dbReference type="Proteomes" id="UP000275394"/>
    </source>
</evidence>